<evidence type="ECO:0000313" key="2">
    <source>
        <dbReference type="EMBL" id="NLR74350.1"/>
    </source>
</evidence>
<name>A0A847RT13_9NEIS</name>
<dbReference type="Gene3D" id="3.10.450.50">
    <property type="match status" value="1"/>
</dbReference>
<reference evidence="2 3" key="1">
    <citation type="submission" date="2020-04" db="EMBL/GenBank/DDBJ databases">
        <title>Draft genome of Leeia sp. IMCC25680.</title>
        <authorList>
            <person name="Song J."/>
            <person name="Cho J.-C."/>
        </authorList>
    </citation>
    <scope>NUCLEOTIDE SEQUENCE [LARGE SCALE GENOMIC DNA]</scope>
    <source>
        <strain evidence="2 3">IMCC25680</strain>
    </source>
</reference>
<proteinExistence type="predicted"/>
<protein>
    <submittedName>
        <fullName evidence="2">Nuclear transport factor 2 family protein</fullName>
    </submittedName>
</protein>
<feature type="domain" description="SnoaL-like" evidence="1">
    <location>
        <begin position="33"/>
        <end position="131"/>
    </location>
</feature>
<dbReference type="AlphaFoldDB" id="A0A847RT13"/>
<dbReference type="InterPro" id="IPR032710">
    <property type="entry name" value="NTF2-like_dom_sf"/>
</dbReference>
<evidence type="ECO:0000313" key="3">
    <source>
        <dbReference type="Proteomes" id="UP000587991"/>
    </source>
</evidence>
<dbReference type="Proteomes" id="UP000587991">
    <property type="component" value="Unassembled WGS sequence"/>
</dbReference>
<dbReference type="EMBL" id="JABAIM010000001">
    <property type="protein sequence ID" value="NLR74350.1"/>
    <property type="molecule type" value="Genomic_DNA"/>
</dbReference>
<keyword evidence="3" id="KW-1185">Reference proteome</keyword>
<sequence>MDQADRPAPLPVEAAATQTPDTDLRACLQALVDWYQQLTPDSLEHIHRYYHSSARFKDPFNTVQGRWAILDIFRHMFQTLEAPRFVILQQLLDADQAFLTWDFHFQRGGKAYKLHGSSHLQFGPDGLVTLHRDYWDSAEELLHKLPLIGPILRALRRKLSVHDEGWTH</sequence>
<comment type="caution">
    <text evidence="2">The sequence shown here is derived from an EMBL/GenBank/DDBJ whole genome shotgun (WGS) entry which is preliminary data.</text>
</comment>
<dbReference type="InterPro" id="IPR037401">
    <property type="entry name" value="SnoaL-like"/>
</dbReference>
<organism evidence="2 3">
    <name type="scientific">Leeia aquatica</name>
    <dbReference type="NCBI Taxonomy" id="2725557"/>
    <lineage>
        <taxon>Bacteria</taxon>
        <taxon>Pseudomonadati</taxon>
        <taxon>Pseudomonadota</taxon>
        <taxon>Betaproteobacteria</taxon>
        <taxon>Neisseriales</taxon>
        <taxon>Leeiaceae</taxon>
        <taxon>Leeia</taxon>
    </lineage>
</organism>
<accession>A0A847RT13</accession>
<gene>
    <name evidence="2" type="ORF">HF682_04175</name>
</gene>
<dbReference type="Pfam" id="PF12680">
    <property type="entry name" value="SnoaL_2"/>
    <property type="match status" value="1"/>
</dbReference>
<dbReference type="SUPFAM" id="SSF54427">
    <property type="entry name" value="NTF2-like"/>
    <property type="match status" value="1"/>
</dbReference>
<evidence type="ECO:0000259" key="1">
    <source>
        <dbReference type="Pfam" id="PF12680"/>
    </source>
</evidence>